<keyword evidence="1" id="KW-0479">Metal-binding</keyword>
<dbReference type="GO" id="GO:0008270">
    <property type="term" value="F:zinc ion binding"/>
    <property type="evidence" value="ECO:0007669"/>
    <property type="project" value="UniProtKB-KW"/>
</dbReference>
<dbReference type="PANTHER" id="PTHR28498:SF1">
    <property type="entry name" value="ZINC FINGER SWIM DOMAIN-CONTAINING PROTEIN 7"/>
    <property type="match status" value="1"/>
</dbReference>
<keyword evidence="1" id="KW-0863">Zinc-finger</keyword>
<organism evidence="3 4">
    <name type="scientific">Riccia sorocarpa</name>
    <dbReference type="NCBI Taxonomy" id="122646"/>
    <lineage>
        <taxon>Eukaryota</taxon>
        <taxon>Viridiplantae</taxon>
        <taxon>Streptophyta</taxon>
        <taxon>Embryophyta</taxon>
        <taxon>Marchantiophyta</taxon>
        <taxon>Marchantiopsida</taxon>
        <taxon>Marchantiidae</taxon>
        <taxon>Marchantiales</taxon>
        <taxon>Ricciaceae</taxon>
        <taxon>Riccia</taxon>
    </lineage>
</organism>
<dbReference type="InterPro" id="IPR007527">
    <property type="entry name" value="Znf_SWIM"/>
</dbReference>
<evidence type="ECO:0000313" key="3">
    <source>
        <dbReference type="EMBL" id="KAL3675502.1"/>
    </source>
</evidence>
<keyword evidence="1" id="KW-0862">Zinc</keyword>
<sequence>MAAEEAANWVVASIKPATAGSPPFSSLTDDQILMLHFLFNKTFDKAVRIIEQGGVYRLVAEPSGRMVFQVMGNPKEHQHYVCFPDHFCSCHAFFYDIVSRGHQLCCKHQLAARLASALQPLTLLQNMKKRQFAEKKTVRLKKDKGIEYRWFEENT</sequence>
<dbReference type="EMBL" id="JBJQOH010000008">
    <property type="protein sequence ID" value="KAL3675502.1"/>
    <property type="molecule type" value="Genomic_DNA"/>
</dbReference>
<feature type="domain" description="SWIM-type" evidence="2">
    <location>
        <begin position="68"/>
        <end position="117"/>
    </location>
</feature>
<protein>
    <recommendedName>
        <fullName evidence="2">SWIM-type domain-containing protein</fullName>
    </recommendedName>
</protein>
<evidence type="ECO:0000259" key="2">
    <source>
        <dbReference type="PROSITE" id="PS50966"/>
    </source>
</evidence>
<dbReference type="PROSITE" id="PS50966">
    <property type="entry name" value="ZF_SWIM"/>
    <property type="match status" value="1"/>
</dbReference>
<keyword evidence="4" id="KW-1185">Reference proteome</keyword>
<proteinExistence type="predicted"/>
<dbReference type="PANTHER" id="PTHR28498">
    <property type="entry name" value="ZINC FINGER SWIM DOMAIN-CONTAINING PROTEIN 7"/>
    <property type="match status" value="1"/>
</dbReference>
<gene>
    <name evidence="3" type="ORF">R1sor_025450</name>
</gene>
<dbReference type="AlphaFoldDB" id="A0ABD3GBE5"/>
<comment type="caution">
    <text evidence="3">The sequence shown here is derived from an EMBL/GenBank/DDBJ whole genome shotgun (WGS) entry which is preliminary data.</text>
</comment>
<name>A0ABD3GBE5_9MARC</name>
<dbReference type="Proteomes" id="UP001633002">
    <property type="component" value="Unassembled WGS sequence"/>
</dbReference>
<evidence type="ECO:0000313" key="4">
    <source>
        <dbReference type="Proteomes" id="UP001633002"/>
    </source>
</evidence>
<accession>A0ABD3GBE5</accession>
<reference evidence="3 4" key="1">
    <citation type="submission" date="2024-09" db="EMBL/GenBank/DDBJ databases">
        <title>Chromosome-scale assembly of Riccia sorocarpa.</title>
        <authorList>
            <person name="Paukszto L."/>
        </authorList>
    </citation>
    <scope>NUCLEOTIDE SEQUENCE [LARGE SCALE GENOMIC DNA]</scope>
    <source>
        <strain evidence="3">LP-2024</strain>
        <tissue evidence="3">Aerial parts of the thallus</tissue>
    </source>
</reference>
<evidence type="ECO:0000256" key="1">
    <source>
        <dbReference type="PROSITE-ProRule" id="PRU00325"/>
    </source>
</evidence>